<dbReference type="SUPFAM" id="SSF52540">
    <property type="entry name" value="P-loop containing nucleoside triphosphate hydrolases"/>
    <property type="match status" value="1"/>
</dbReference>
<gene>
    <name evidence="3" type="ORF">D3P08_00220</name>
</gene>
<dbReference type="InterPro" id="IPR034139">
    <property type="entry name" value="TOPRIM_OLD"/>
</dbReference>
<dbReference type="InterPro" id="IPR051396">
    <property type="entry name" value="Bact_Antivir_Def_Nuclease"/>
</dbReference>
<evidence type="ECO:0000259" key="2">
    <source>
        <dbReference type="Pfam" id="PF20469"/>
    </source>
</evidence>
<dbReference type="Pfam" id="PF13175">
    <property type="entry name" value="AAA_15"/>
    <property type="match status" value="1"/>
</dbReference>
<dbReference type="PANTHER" id="PTHR43581">
    <property type="entry name" value="ATP/GTP PHOSPHATASE"/>
    <property type="match status" value="1"/>
</dbReference>
<accession>A0A3A1VIH0</accession>
<sequence>MNIRYLFIKNYRGISEFKANMSKNLLSIVGQNDVGKSSVLQALCAFFEKSKIGKEDFQKGNEGSPIEIEIHFEYDGLDHLKHDGLIKVKQIHKKFNERVISEKKVFTSMPLPDEQELQKYSVVKSLARSFGIEVPLRKPNSEGVNNLRRMVSEKIAATPSEDWLDGGWNIIQEHLPELIIIPATQDHESEQKMSSESSLFGKMFRVGIRNWLKTDPESVSALHTISSKVETINNQFLRIVEGKLKEQLPLAEGLSQEIDPLDISKGFSFTMQVEDSQGVRTPLNQRGSGLQRAVLVAIIRAQSDINNEIEKLMNRTDSPEMRQESGGGQLIKPTLYFFEEPEAFLHLSAQKDLFYSLRDLANQNNQIILTTHSTLFIDESDMDDVVLLVREQGKTISRQHIPHEDIKDQLGERVKLSELLTGKVCCLVEGLSDKYAFERWATKLGYDSKRQGIHFISMDGCHNMDYFANVSILNDFNVPFMIILDNDSHGESNSAERIRILKEKIPRLKQDCFVLLQKGELENYYCIDTVASVLRLPREYIDDARYLSDPKSALKEATKSAIDAGSGTAKRYKETEHSKVIAENMPIETISEEIVQIIESLVIMAGTKSQVIHEIQSGILEAAPSEEGESRP</sequence>
<dbReference type="EMBL" id="QXQA01000001">
    <property type="protein sequence ID" value="RIX60055.1"/>
    <property type="molecule type" value="Genomic_DNA"/>
</dbReference>
<dbReference type="Pfam" id="PF20469">
    <property type="entry name" value="OLD-like_TOPRIM"/>
    <property type="match status" value="1"/>
</dbReference>
<organism evidence="3 4">
    <name type="scientific">Paenibacillus nanensis</name>
    <dbReference type="NCBI Taxonomy" id="393251"/>
    <lineage>
        <taxon>Bacteria</taxon>
        <taxon>Bacillati</taxon>
        <taxon>Bacillota</taxon>
        <taxon>Bacilli</taxon>
        <taxon>Bacillales</taxon>
        <taxon>Paenibacillaceae</taxon>
        <taxon>Paenibacillus</taxon>
    </lineage>
</organism>
<dbReference type="PANTHER" id="PTHR43581:SF4">
    <property type="entry name" value="ATP_GTP PHOSPHATASE"/>
    <property type="match status" value="1"/>
</dbReference>
<protein>
    <submittedName>
        <fullName evidence="3">Uncharacterized protein</fullName>
    </submittedName>
</protein>
<dbReference type="RefSeq" id="WP_119597430.1">
    <property type="nucleotide sequence ID" value="NZ_QXQA01000001.1"/>
</dbReference>
<comment type="caution">
    <text evidence="3">The sequence shown here is derived from an EMBL/GenBank/DDBJ whole genome shotgun (WGS) entry which is preliminary data.</text>
</comment>
<dbReference type="InterPro" id="IPR041685">
    <property type="entry name" value="AAA_GajA/Old/RecF-like"/>
</dbReference>
<keyword evidence="4" id="KW-1185">Reference proteome</keyword>
<dbReference type="Gene3D" id="3.40.50.300">
    <property type="entry name" value="P-loop containing nucleotide triphosphate hydrolases"/>
    <property type="match status" value="1"/>
</dbReference>
<evidence type="ECO:0000259" key="1">
    <source>
        <dbReference type="Pfam" id="PF13175"/>
    </source>
</evidence>
<reference evidence="3 4" key="1">
    <citation type="submission" date="2018-09" db="EMBL/GenBank/DDBJ databases">
        <title>Paenibacillus aracenensis nov. sp. isolated from a cave in southern Spain.</title>
        <authorList>
            <person name="Jurado V."/>
            <person name="Gutierrez-Patricio S."/>
            <person name="Gonzalez-Pimentel J.L."/>
            <person name="Miller A.Z."/>
            <person name="Laiz L."/>
            <person name="Saiz-Jimenez C."/>
        </authorList>
    </citation>
    <scope>NUCLEOTIDE SEQUENCE [LARGE SCALE GENOMIC DNA]</scope>
    <source>
        <strain evidence="3 4">DSM 22867</strain>
    </source>
</reference>
<proteinExistence type="predicted"/>
<dbReference type="OrthoDB" id="9801813at2"/>
<dbReference type="InterPro" id="IPR027417">
    <property type="entry name" value="P-loop_NTPase"/>
</dbReference>
<feature type="domain" description="OLD protein-like TOPRIM" evidence="2">
    <location>
        <begin position="425"/>
        <end position="487"/>
    </location>
</feature>
<dbReference type="CDD" id="cd00267">
    <property type="entry name" value="ABC_ATPase"/>
    <property type="match status" value="1"/>
</dbReference>
<feature type="domain" description="Endonuclease GajA/Old nuclease/RecF-like AAA" evidence="1">
    <location>
        <begin position="1"/>
        <end position="377"/>
    </location>
</feature>
<dbReference type="AlphaFoldDB" id="A0A3A1VIH0"/>
<evidence type="ECO:0000313" key="4">
    <source>
        <dbReference type="Proteomes" id="UP000266482"/>
    </source>
</evidence>
<evidence type="ECO:0000313" key="3">
    <source>
        <dbReference type="EMBL" id="RIX60055.1"/>
    </source>
</evidence>
<dbReference type="Proteomes" id="UP000266482">
    <property type="component" value="Unassembled WGS sequence"/>
</dbReference>
<name>A0A3A1VIH0_9BACL</name>